<protein>
    <submittedName>
        <fullName evidence="1">RloB domain-containing protein</fullName>
    </submittedName>
</protein>
<reference evidence="1 2" key="1">
    <citation type="submission" date="2020-10" db="EMBL/GenBank/DDBJ databases">
        <title>Campylobacter californiensis sp. nov. isolated from cattle and feral swine in California.</title>
        <authorList>
            <person name="Miller W.G."/>
        </authorList>
    </citation>
    <scope>NUCLEOTIDE SEQUENCE [LARGE SCALE GENOMIC DNA]</scope>
    <source>
        <strain evidence="1 2">RM12919</strain>
    </source>
</reference>
<dbReference type="InterPro" id="IPR025591">
    <property type="entry name" value="RloB"/>
</dbReference>
<evidence type="ECO:0000313" key="2">
    <source>
        <dbReference type="Proteomes" id="UP001318760"/>
    </source>
</evidence>
<dbReference type="Proteomes" id="UP001318760">
    <property type="component" value="Unassembled WGS sequence"/>
</dbReference>
<evidence type="ECO:0000313" key="1">
    <source>
        <dbReference type="EMBL" id="MBE2986567.1"/>
    </source>
</evidence>
<comment type="caution">
    <text evidence="1">The sequence shown here is derived from an EMBL/GenBank/DDBJ whole genome shotgun (WGS) entry which is preliminary data.</text>
</comment>
<organism evidence="1 2">
    <name type="scientific">Campylobacter californiensis</name>
    <dbReference type="NCBI Taxonomy" id="1032243"/>
    <lineage>
        <taxon>Bacteria</taxon>
        <taxon>Pseudomonadati</taxon>
        <taxon>Campylobacterota</taxon>
        <taxon>Epsilonproteobacteria</taxon>
        <taxon>Campylobacterales</taxon>
        <taxon>Campylobacteraceae</taxon>
        <taxon>Campylobacter</taxon>
    </lineage>
</organism>
<name>A0ABD4JIJ4_9BACT</name>
<dbReference type="RefSeq" id="WP_172285054.1">
    <property type="nucleotide sequence ID" value="NZ_CP012545.1"/>
</dbReference>
<sequence>MGTDDLYKKRKARKIKKSGDLMVIICEGQKSEPNYISEFIKDFKSNRNLNKIKILPNHYTDPLNIVQQAVELKKDGYDIVACVFDKDTHANFSNAIELARKKNIKTIISDPCFEFWILLHFKNTSRPFGGGTPCQDCIKELKKIPGFNNYQKGKDNIYSMTKMHINTATQRAKKLQSLDSSKTNFFELLDDIKEFLQSE</sequence>
<proteinExistence type="predicted"/>
<dbReference type="Pfam" id="PF13707">
    <property type="entry name" value="RloB"/>
    <property type="match status" value="1"/>
</dbReference>
<dbReference type="EMBL" id="JADBHS010000009">
    <property type="protein sequence ID" value="MBE2986567.1"/>
    <property type="molecule type" value="Genomic_DNA"/>
</dbReference>
<gene>
    <name evidence="1" type="ORF">CCAL12919_05400</name>
</gene>
<dbReference type="AlphaFoldDB" id="A0ABD4JIJ4"/>
<accession>A0ABD4JIJ4</accession>